<sequence length="49" mass="5317">MVMCQSCGEFVTATEESGDLVPLSDACPDCGETKFKHIESGRTMDTEET</sequence>
<gene>
    <name evidence="1" type="ORF">NDI86_13935</name>
</gene>
<accession>A0ABU2FR40</accession>
<comment type="caution">
    <text evidence="1">The sequence shown here is derived from an EMBL/GenBank/DDBJ whole genome shotgun (WGS) entry which is preliminary data.</text>
</comment>
<evidence type="ECO:0008006" key="3">
    <source>
        <dbReference type="Google" id="ProtNLM"/>
    </source>
</evidence>
<evidence type="ECO:0000313" key="1">
    <source>
        <dbReference type="EMBL" id="MDS0283228.1"/>
    </source>
</evidence>
<dbReference type="EMBL" id="JAMQOS010000004">
    <property type="protein sequence ID" value="MDS0283228.1"/>
    <property type="molecule type" value="Genomic_DNA"/>
</dbReference>
<keyword evidence="2" id="KW-1185">Reference proteome</keyword>
<protein>
    <recommendedName>
        <fullName evidence="3">Small CPxCG-related zinc finger protein</fullName>
    </recommendedName>
</protein>
<name>A0ABU2FR40_9EURY</name>
<dbReference type="RefSeq" id="WP_310901060.1">
    <property type="nucleotide sequence ID" value="NZ_JAMQOS010000004.1"/>
</dbReference>
<proteinExistence type="predicted"/>
<organism evidence="1 2">
    <name type="scientific">Haloarcula onubensis</name>
    <dbReference type="NCBI Taxonomy" id="2950539"/>
    <lineage>
        <taxon>Archaea</taxon>
        <taxon>Methanobacteriati</taxon>
        <taxon>Methanobacteriota</taxon>
        <taxon>Stenosarchaea group</taxon>
        <taxon>Halobacteria</taxon>
        <taxon>Halobacteriales</taxon>
        <taxon>Haloarculaceae</taxon>
        <taxon>Haloarcula</taxon>
    </lineage>
</organism>
<reference evidence="1 2" key="1">
    <citation type="submission" date="2022-06" db="EMBL/GenBank/DDBJ databases">
        <title>Halomicroarcula sp. a new haloarchaeum isolate from saline soil.</title>
        <authorList>
            <person name="Strakova D."/>
            <person name="Galisteo C."/>
            <person name="Sanchez-Porro C."/>
            <person name="Ventosa A."/>
        </authorList>
    </citation>
    <scope>NUCLEOTIDE SEQUENCE [LARGE SCALE GENOMIC DNA]</scope>
    <source>
        <strain evidence="1 2">S3CR25-11</strain>
    </source>
</reference>
<dbReference type="Proteomes" id="UP001268864">
    <property type="component" value="Unassembled WGS sequence"/>
</dbReference>
<evidence type="ECO:0000313" key="2">
    <source>
        <dbReference type="Proteomes" id="UP001268864"/>
    </source>
</evidence>